<dbReference type="PROSITE" id="PS50045">
    <property type="entry name" value="SIGMA54_INTERACT_4"/>
    <property type="match status" value="1"/>
</dbReference>
<keyword evidence="3" id="KW-0805">Transcription regulation</keyword>
<sequence length="381" mass="42423">MTVTAKNTTAQRHLKHLERRLVGVSDAVSQVRSLVAKVAPTEATVLLQGESGTGKEVIARLVHDCSERADGPFIPVNCGAIPGELLESELFGHEKGAFTGAVASRKGRFELAEGGTLFLDEIGDMPYEMQVKLLRVLQERTFERVGGGKTIKCNVRVVAATHQNLEQHVEEGKFRMDLYYRLNVFPLDVPALRERTADIDGLAQRFIDSFSAQGRGAIRLEDDALAHLRLYAWPGNVRELGNLIERLIILNTDEMVFAADLPVKYQSTELAVAERPENLEPLHDQWLDNEPEDLTALFAPPPTVPVAPPTPVHIEEPINLKEHMADTERSLIISALEQTGWVNAHAAKLLTLQRTTLVEKMRKYNIKQESDSSEFRRAASE</sequence>
<proteinExistence type="predicted"/>
<evidence type="ECO:0000259" key="6">
    <source>
        <dbReference type="PROSITE" id="PS50045"/>
    </source>
</evidence>
<dbReference type="Pfam" id="PF25601">
    <property type="entry name" value="AAA_lid_14"/>
    <property type="match status" value="1"/>
</dbReference>
<evidence type="ECO:0000256" key="4">
    <source>
        <dbReference type="ARBA" id="ARBA00023125"/>
    </source>
</evidence>
<protein>
    <submittedName>
        <fullName evidence="7">Sigma-54-dependent Fis family transcriptional regulator</fullName>
    </submittedName>
</protein>
<keyword evidence="5" id="KW-0804">Transcription</keyword>
<evidence type="ECO:0000256" key="2">
    <source>
        <dbReference type="ARBA" id="ARBA00022840"/>
    </source>
</evidence>
<dbReference type="SUPFAM" id="SSF46689">
    <property type="entry name" value="Homeodomain-like"/>
    <property type="match status" value="1"/>
</dbReference>
<dbReference type="InterPro" id="IPR025944">
    <property type="entry name" value="Sigma_54_int_dom_CS"/>
</dbReference>
<feature type="domain" description="Sigma-54 factor interaction" evidence="6">
    <location>
        <begin position="21"/>
        <end position="249"/>
    </location>
</feature>
<dbReference type="Gene3D" id="1.10.10.60">
    <property type="entry name" value="Homeodomain-like"/>
    <property type="match status" value="1"/>
</dbReference>
<dbReference type="InterPro" id="IPR002197">
    <property type="entry name" value="HTH_Fis"/>
</dbReference>
<dbReference type="SMART" id="SM00382">
    <property type="entry name" value="AAA"/>
    <property type="match status" value="1"/>
</dbReference>
<evidence type="ECO:0000256" key="1">
    <source>
        <dbReference type="ARBA" id="ARBA00022741"/>
    </source>
</evidence>
<organism evidence="7 8">
    <name type="scientific">Candidatus Paraluminiphilus aquimaris</name>
    <dbReference type="NCBI Taxonomy" id="2518994"/>
    <lineage>
        <taxon>Bacteria</taxon>
        <taxon>Pseudomonadati</taxon>
        <taxon>Pseudomonadota</taxon>
        <taxon>Gammaproteobacteria</taxon>
        <taxon>Cellvibrionales</taxon>
        <taxon>Halieaceae</taxon>
        <taxon>Candidatus Paraluminiphilus</taxon>
    </lineage>
</organism>
<keyword evidence="4" id="KW-0238">DNA-binding</keyword>
<reference evidence="7 8" key="1">
    <citation type="submission" date="2019-02" db="EMBL/GenBank/DDBJ databases">
        <title>Halieaceae_genomes.</title>
        <authorList>
            <person name="Li S.-H."/>
        </authorList>
    </citation>
    <scope>NUCLEOTIDE SEQUENCE [LARGE SCALE GENOMIC DNA]</scope>
    <source>
        <strain evidence="7 8">JH123</strain>
    </source>
</reference>
<dbReference type="RefSeq" id="WP_279242596.1">
    <property type="nucleotide sequence ID" value="NZ_CP036501.1"/>
</dbReference>
<dbReference type="Pfam" id="PF00158">
    <property type="entry name" value="Sigma54_activat"/>
    <property type="match status" value="1"/>
</dbReference>
<dbReference type="Proteomes" id="UP001317963">
    <property type="component" value="Chromosome"/>
</dbReference>
<dbReference type="InterPro" id="IPR058031">
    <property type="entry name" value="AAA_lid_NorR"/>
</dbReference>
<keyword evidence="2" id="KW-0067">ATP-binding</keyword>
<dbReference type="PANTHER" id="PTHR32071">
    <property type="entry name" value="TRANSCRIPTIONAL REGULATORY PROTEIN"/>
    <property type="match status" value="1"/>
</dbReference>
<gene>
    <name evidence="7" type="ORF">E0F26_03155</name>
</gene>
<keyword evidence="1" id="KW-0547">Nucleotide-binding</keyword>
<dbReference type="PRINTS" id="PR01590">
    <property type="entry name" value="HTHFIS"/>
</dbReference>
<dbReference type="Pfam" id="PF02954">
    <property type="entry name" value="HTH_8"/>
    <property type="match status" value="1"/>
</dbReference>
<dbReference type="Gene3D" id="3.40.50.300">
    <property type="entry name" value="P-loop containing nucleotide triphosphate hydrolases"/>
    <property type="match status" value="1"/>
</dbReference>
<evidence type="ECO:0000313" key="7">
    <source>
        <dbReference type="EMBL" id="UZP73800.1"/>
    </source>
</evidence>
<dbReference type="InterPro" id="IPR027417">
    <property type="entry name" value="P-loop_NTPase"/>
</dbReference>
<name>A0ABY6Q489_9GAMM</name>
<dbReference type="CDD" id="cd00009">
    <property type="entry name" value="AAA"/>
    <property type="match status" value="1"/>
</dbReference>
<dbReference type="InterPro" id="IPR003593">
    <property type="entry name" value="AAA+_ATPase"/>
</dbReference>
<evidence type="ECO:0000313" key="8">
    <source>
        <dbReference type="Proteomes" id="UP001317963"/>
    </source>
</evidence>
<dbReference type="PROSITE" id="PS00675">
    <property type="entry name" value="SIGMA54_INTERACT_1"/>
    <property type="match status" value="1"/>
</dbReference>
<evidence type="ECO:0000256" key="5">
    <source>
        <dbReference type="ARBA" id="ARBA00023163"/>
    </source>
</evidence>
<dbReference type="InterPro" id="IPR025662">
    <property type="entry name" value="Sigma_54_int_dom_ATP-bd_1"/>
</dbReference>
<dbReference type="SUPFAM" id="SSF52540">
    <property type="entry name" value="P-loop containing nucleoside triphosphate hydrolases"/>
    <property type="match status" value="1"/>
</dbReference>
<dbReference type="InterPro" id="IPR025943">
    <property type="entry name" value="Sigma_54_int_dom_ATP-bd_2"/>
</dbReference>
<evidence type="ECO:0000256" key="3">
    <source>
        <dbReference type="ARBA" id="ARBA00023015"/>
    </source>
</evidence>
<dbReference type="InterPro" id="IPR009057">
    <property type="entry name" value="Homeodomain-like_sf"/>
</dbReference>
<dbReference type="PROSITE" id="PS00688">
    <property type="entry name" value="SIGMA54_INTERACT_3"/>
    <property type="match status" value="1"/>
</dbReference>
<dbReference type="PANTHER" id="PTHR32071:SF117">
    <property type="entry name" value="PTS-DEPENDENT DIHYDROXYACETONE KINASE OPERON REGULATORY PROTEIN-RELATED"/>
    <property type="match status" value="1"/>
</dbReference>
<dbReference type="PROSITE" id="PS00676">
    <property type="entry name" value="SIGMA54_INTERACT_2"/>
    <property type="match status" value="1"/>
</dbReference>
<dbReference type="EMBL" id="CP036501">
    <property type="protein sequence ID" value="UZP73800.1"/>
    <property type="molecule type" value="Genomic_DNA"/>
</dbReference>
<accession>A0ABY6Q489</accession>
<dbReference type="Gene3D" id="1.10.8.60">
    <property type="match status" value="1"/>
</dbReference>
<dbReference type="InterPro" id="IPR002078">
    <property type="entry name" value="Sigma_54_int"/>
</dbReference>
<keyword evidence="8" id="KW-1185">Reference proteome</keyword>